<organism evidence="2 3">
    <name type="scientific">Marilutibacter maris</name>
    <dbReference type="NCBI Taxonomy" id="1605891"/>
    <lineage>
        <taxon>Bacteria</taxon>
        <taxon>Pseudomonadati</taxon>
        <taxon>Pseudomonadota</taxon>
        <taxon>Gammaproteobacteria</taxon>
        <taxon>Lysobacterales</taxon>
        <taxon>Lysobacteraceae</taxon>
        <taxon>Marilutibacter</taxon>
    </lineage>
</organism>
<name>A0A508AMQ9_9GAMM</name>
<feature type="compositionally biased region" description="Acidic residues" evidence="1">
    <location>
        <begin position="117"/>
        <end position="127"/>
    </location>
</feature>
<accession>A0A508AMQ9</accession>
<gene>
    <name evidence="2" type="ORF">FKV24_010765</name>
</gene>
<feature type="region of interest" description="Disordered" evidence="1">
    <location>
        <begin position="93"/>
        <end position="127"/>
    </location>
</feature>
<dbReference type="AlphaFoldDB" id="A0A508AMQ9"/>
<proteinExistence type="predicted"/>
<evidence type="ECO:0000313" key="3">
    <source>
        <dbReference type="Proteomes" id="UP000320431"/>
    </source>
</evidence>
<sequence length="158" mass="17461">MTKAQNADYAHWARFFGKSTRDPELVAAFRDAGIAKTPVIARDDFEESEDIGALTVSVRDPSVFGDHEGLGRGIGIFSVITLHLKQAGDKGYTGPLPYSVDHEDSRASLRKKLGPPEDSDEDDEPWDEWTVDGRKVVAFYTSDFKGLDALTVMLPEED</sequence>
<protein>
    <submittedName>
        <fullName evidence="2">Uncharacterized protein</fullName>
    </submittedName>
</protein>
<dbReference type="Proteomes" id="UP000320431">
    <property type="component" value="Unassembled WGS sequence"/>
</dbReference>
<dbReference type="EMBL" id="VICD02000177">
    <property type="protein sequence ID" value="KAB8185245.1"/>
    <property type="molecule type" value="Genomic_DNA"/>
</dbReference>
<dbReference type="RefSeq" id="WP_141482379.1">
    <property type="nucleotide sequence ID" value="NZ_VICD02000177.1"/>
</dbReference>
<evidence type="ECO:0000256" key="1">
    <source>
        <dbReference type="SAM" id="MobiDB-lite"/>
    </source>
</evidence>
<evidence type="ECO:0000313" key="2">
    <source>
        <dbReference type="EMBL" id="KAB8185245.1"/>
    </source>
</evidence>
<reference evidence="2 3" key="1">
    <citation type="submission" date="2019-10" db="EMBL/GenBank/DDBJ databases">
        <title>Lysobacter alkalisoli sp. nov., isolated from saline-alkaline soil.</title>
        <authorList>
            <person name="Sun J.-Q."/>
        </authorList>
    </citation>
    <scope>NUCLEOTIDE SEQUENCE [LARGE SCALE GENOMIC DNA]</scope>
    <source>
        <strain evidence="2 3">KCTC 42381</strain>
    </source>
</reference>
<comment type="caution">
    <text evidence="2">The sequence shown here is derived from an EMBL/GenBank/DDBJ whole genome shotgun (WGS) entry which is preliminary data.</text>
</comment>